<protein>
    <submittedName>
        <fullName evidence="4">Outer membrane protein PmpB</fullName>
    </submittedName>
</protein>
<evidence type="ECO:0000256" key="1">
    <source>
        <dbReference type="SAM" id="MobiDB-lite"/>
    </source>
</evidence>
<feature type="transmembrane region" description="Helical" evidence="2">
    <location>
        <begin position="1255"/>
        <end position="1286"/>
    </location>
</feature>
<dbReference type="Gene3D" id="3.30.40.220">
    <property type="match status" value="1"/>
</dbReference>
<keyword evidence="2" id="KW-0812">Transmembrane</keyword>
<dbReference type="EMBL" id="CAMXCT030000757">
    <property type="protein sequence ID" value="CAL4770189.1"/>
    <property type="molecule type" value="Genomic_DNA"/>
</dbReference>
<name>A0A9P1BZX8_9DINO</name>
<gene>
    <name evidence="3" type="ORF">C1SCF055_LOCUS10537</name>
</gene>
<evidence type="ECO:0000256" key="2">
    <source>
        <dbReference type="SAM" id="Phobius"/>
    </source>
</evidence>
<dbReference type="EMBL" id="CAMXCT020000757">
    <property type="protein sequence ID" value="CAL1136252.1"/>
    <property type="molecule type" value="Genomic_DNA"/>
</dbReference>
<keyword evidence="5" id="KW-1185">Reference proteome</keyword>
<feature type="region of interest" description="Disordered" evidence="1">
    <location>
        <begin position="469"/>
        <end position="488"/>
    </location>
</feature>
<reference evidence="4 5" key="2">
    <citation type="submission" date="2024-05" db="EMBL/GenBank/DDBJ databases">
        <authorList>
            <person name="Chen Y."/>
            <person name="Shah S."/>
            <person name="Dougan E. K."/>
            <person name="Thang M."/>
            <person name="Chan C."/>
        </authorList>
    </citation>
    <scope>NUCLEOTIDE SEQUENCE [LARGE SCALE GENOMIC DNA]</scope>
</reference>
<organism evidence="3">
    <name type="scientific">Cladocopium goreaui</name>
    <dbReference type="NCBI Taxonomy" id="2562237"/>
    <lineage>
        <taxon>Eukaryota</taxon>
        <taxon>Sar</taxon>
        <taxon>Alveolata</taxon>
        <taxon>Dinophyceae</taxon>
        <taxon>Suessiales</taxon>
        <taxon>Symbiodiniaceae</taxon>
        <taxon>Cladocopium</taxon>
    </lineage>
</organism>
<keyword evidence="2" id="KW-0472">Membrane</keyword>
<feature type="transmembrane region" description="Helical" evidence="2">
    <location>
        <begin position="1198"/>
        <end position="1221"/>
    </location>
</feature>
<evidence type="ECO:0000313" key="4">
    <source>
        <dbReference type="EMBL" id="CAL4770189.1"/>
    </source>
</evidence>
<proteinExistence type="predicted"/>
<dbReference type="EMBL" id="CAMXCT010000757">
    <property type="protein sequence ID" value="CAI3982877.1"/>
    <property type="molecule type" value="Genomic_DNA"/>
</dbReference>
<sequence>MLSFISSTSRRCWAVLTQRLHGRSFALAAGVRLDGDELRRLVDEARRPRKRGVRPGQAKTLRQNVQLLVYIARLGASRRSNGYELDTDFLFGLILQQEGRCAYSGVHLELLLCGSDWQMSLERKDNQLGYLPHNVALISQEFNSMVRISKNAVLQGSSQWSKQKVEQLRPVRGMNVDLENLRWQIELATWSENVCGNREEFLIENLVGPELRTLKCSLWDLAAFVPFSPRWINTRNFSCLCEKCRGECAWTKKMKTLRGFILKMVHNAHDRHRKGRWHGDFELELDDVLGMLWAQRGRCFYSGVPLRYGQSNVDWLMSLERLDNAETYTRKNTCLVALEFNTANQWSSEKKHQRFTSKISKLEQSCRGCFHGPPGQCQCAQRVKMSCQPTIDYMVPCATVMVMMVLQLGGMTSVGWRLAESIQKSPSKMLYFASRRCWAVLTAGLPSRSFALVAGRPINAEELQHLVDEARRRRRPGPRPRQAPPCSRLGDEALAASDELDYRTILRYKVQKLVSDARHRSKQRGMPFDLDWDFLFDFILEQQGMCAYSGVHMELVGPRADWLMSLERLDNQLGYLPHNVALISQEFNSMVRISKNAVLQGSSQWSKQKVEQLRPVRGMNVDLENLRRQIDLAAGSENVCGNKGKFCTEDALGAEPGTLKCSICGIWQPLCQFASNWRTTRNFSCLCKKCRGEYTRTKDMKTLRGAVWKMIANARGRHNLGRWQGDFELELDDVLGMLWAQQGRCFYSGVPLRYGETNVDWLMSLERLDNTKTYTKANTCLVALEFNTVNQWSIEKVQLVWGNMLGPREVKQGDAGRGLAMTSKPTSALCNERRGDGTAAGWHRRGMRLDKDKLQRLVDEARVDLELLLHGSDWQISLERKDIEQGYLRHNVALIAQEFNSTVVISKKAALQGSSQWSKQKVEQLRLERGMNVDLENLRRQIDLATWSVNACGNREEFCIEDVVGAELGTLKCSVCGCRKLLCHFAPNWRNTRHFSCLCEKCRGEYTWTKRIKTLRGCIRNMIKNARRRHGLGKWKGNFELEPDDVLGMLWAQGGRCFYSGVPLRYGQSNVDWLMSLERLDNAKTYEKANTCLVALEFNTSPRAVKLDEEKELRGHDDLPQQLPVHLQNPIAALLVEKQVTACRPIPGRSARSVMAAERKSVVPVERQRQELILDIGIFVTNQVIFRYLNCTNAATCAIPAVVTAARVFFVACNTLLLVGFSDQLKTAASLPQTEDVKKDIAAMEKRRRKAILKFVVLFIIHAVFGLVAPLVTSCCISIVALPYWWDKENSYWRKYGRGRKT</sequence>
<dbReference type="OrthoDB" id="447489at2759"/>
<evidence type="ECO:0000313" key="3">
    <source>
        <dbReference type="EMBL" id="CAI3982877.1"/>
    </source>
</evidence>
<accession>A0A9P1BZX8</accession>
<comment type="caution">
    <text evidence="3">The sequence shown here is derived from an EMBL/GenBank/DDBJ whole genome shotgun (WGS) entry which is preliminary data.</text>
</comment>
<evidence type="ECO:0000313" key="5">
    <source>
        <dbReference type="Proteomes" id="UP001152797"/>
    </source>
</evidence>
<keyword evidence="2" id="KW-1133">Transmembrane helix</keyword>
<dbReference type="Proteomes" id="UP001152797">
    <property type="component" value="Unassembled WGS sequence"/>
</dbReference>
<reference evidence="3" key="1">
    <citation type="submission" date="2022-10" db="EMBL/GenBank/DDBJ databases">
        <authorList>
            <person name="Chen Y."/>
            <person name="Dougan E. K."/>
            <person name="Chan C."/>
            <person name="Rhodes N."/>
            <person name="Thang M."/>
        </authorList>
    </citation>
    <scope>NUCLEOTIDE SEQUENCE</scope>
</reference>